<accession>A0A0F5JH94</accession>
<proteinExistence type="predicted"/>
<gene>
    <name evidence="2" type="ORF">HMPREF1535_01741</name>
</gene>
<evidence type="ECO:0000256" key="1">
    <source>
        <dbReference type="SAM" id="SignalP"/>
    </source>
</evidence>
<sequence>MKTKNILLILFLCCTSICFAQNKLFDKYSEMDNVTSVYISKAMFQMMPKIETNGLNLMNLKGKIESLQVLTTENNSIKEKMRDDFKKLISKDHQELMRVKDGKTRATFYVKQKGDLISEMIMLADTDNSFNVIQLLGNFTLQDIQEITKEMNK</sequence>
<dbReference type="EMBL" id="AQHV01000010">
    <property type="protein sequence ID" value="KKB57089.1"/>
    <property type="molecule type" value="Genomic_DNA"/>
</dbReference>
<comment type="caution">
    <text evidence="2">The sequence shown here is derived from an EMBL/GenBank/DDBJ whole genome shotgun (WGS) entry which is preliminary data.</text>
</comment>
<feature type="signal peptide" evidence="1">
    <location>
        <begin position="1"/>
        <end position="20"/>
    </location>
</feature>
<protein>
    <recommendedName>
        <fullName evidence="4">DUF4252 domain-containing protein</fullName>
    </recommendedName>
</protein>
<dbReference type="STRING" id="927665.HMPREF1535_01741"/>
<dbReference type="InterPro" id="IPR025348">
    <property type="entry name" value="DUF4252"/>
</dbReference>
<evidence type="ECO:0008006" key="4">
    <source>
        <dbReference type="Google" id="ProtNLM"/>
    </source>
</evidence>
<dbReference type="HOGENOM" id="CLU_128714_1_0_10"/>
<evidence type="ECO:0000313" key="2">
    <source>
        <dbReference type="EMBL" id="KKB57089.1"/>
    </source>
</evidence>
<dbReference type="Pfam" id="PF14060">
    <property type="entry name" value="DUF4252"/>
    <property type="match status" value="1"/>
</dbReference>
<name>A0A0F5JH94_9BACT</name>
<dbReference type="RefSeq" id="WP_009860463.1">
    <property type="nucleotide sequence ID" value="NZ_KQ033912.1"/>
</dbReference>
<dbReference type="Proteomes" id="UP000033047">
    <property type="component" value="Unassembled WGS sequence"/>
</dbReference>
<dbReference type="AlphaFoldDB" id="A0A0F5JH94"/>
<feature type="chain" id="PRO_5002489946" description="DUF4252 domain-containing protein" evidence="1">
    <location>
        <begin position="21"/>
        <end position="153"/>
    </location>
</feature>
<keyword evidence="1" id="KW-0732">Signal</keyword>
<organism evidence="2 3">
    <name type="scientific">Parabacteroides goldsteinii DSM 19448 = WAL 12034</name>
    <dbReference type="NCBI Taxonomy" id="927665"/>
    <lineage>
        <taxon>Bacteria</taxon>
        <taxon>Pseudomonadati</taxon>
        <taxon>Bacteroidota</taxon>
        <taxon>Bacteroidia</taxon>
        <taxon>Bacteroidales</taxon>
        <taxon>Tannerellaceae</taxon>
        <taxon>Parabacteroides</taxon>
    </lineage>
</organism>
<dbReference type="PATRIC" id="fig|927665.4.peg.1780"/>
<evidence type="ECO:0000313" key="3">
    <source>
        <dbReference type="Proteomes" id="UP000033047"/>
    </source>
</evidence>
<reference evidence="2 3" key="1">
    <citation type="submission" date="2013-04" db="EMBL/GenBank/DDBJ databases">
        <title>The Genome Sequence of Parabacteroides goldsteinii DSM 19448.</title>
        <authorList>
            <consortium name="The Broad Institute Genomics Platform"/>
            <person name="Earl A."/>
            <person name="Ward D."/>
            <person name="Feldgarden M."/>
            <person name="Gevers D."/>
            <person name="Martens E."/>
            <person name="Sakamoto M."/>
            <person name="Benno Y."/>
            <person name="Song Y."/>
            <person name="Liu C."/>
            <person name="Lee J."/>
            <person name="Bolanos M."/>
            <person name="Vaisanen M.L."/>
            <person name="Finegold S.M."/>
            <person name="Walker B."/>
            <person name="Young S."/>
            <person name="Zeng Q."/>
            <person name="Gargeya S."/>
            <person name="Fitzgerald M."/>
            <person name="Haas B."/>
            <person name="Abouelleil A."/>
            <person name="Allen A.W."/>
            <person name="Alvarado L."/>
            <person name="Arachchi H.M."/>
            <person name="Berlin A.M."/>
            <person name="Chapman S.B."/>
            <person name="Gainer-Dewar J."/>
            <person name="Goldberg J."/>
            <person name="Griggs A."/>
            <person name="Gujja S."/>
            <person name="Hansen M."/>
            <person name="Howarth C."/>
            <person name="Imamovic A."/>
            <person name="Ireland A."/>
            <person name="Larimer J."/>
            <person name="McCowan C."/>
            <person name="Murphy C."/>
            <person name="Pearson M."/>
            <person name="Poon T.W."/>
            <person name="Priest M."/>
            <person name="Roberts A."/>
            <person name="Saif S."/>
            <person name="Shea T."/>
            <person name="Sisk P."/>
            <person name="Sykes S."/>
            <person name="Wortman J."/>
            <person name="Nusbaum C."/>
            <person name="Birren B."/>
        </authorList>
    </citation>
    <scope>NUCLEOTIDE SEQUENCE [LARGE SCALE GENOMIC DNA]</scope>
    <source>
        <strain evidence="2 3">DSM 19448</strain>
    </source>
</reference>